<dbReference type="Gene3D" id="3.40.50.1820">
    <property type="entry name" value="alpha/beta hydrolase"/>
    <property type="match status" value="3"/>
</dbReference>
<feature type="domain" description="Alpha/beta hydrolase fold-3" evidence="3">
    <location>
        <begin position="184"/>
        <end position="268"/>
    </location>
</feature>
<accession>A0A498HGE1</accession>
<dbReference type="GO" id="GO:0016787">
    <property type="term" value="F:hydrolase activity"/>
    <property type="evidence" value="ECO:0007669"/>
    <property type="project" value="UniProtKB-KW"/>
</dbReference>
<name>A0A498HGE1_MALDO</name>
<dbReference type="PANTHER" id="PTHR23024">
    <property type="entry name" value="ARYLACETAMIDE DEACETYLASE"/>
    <property type="match status" value="1"/>
</dbReference>
<dbReference type="Proteomes" id="UP000290289">
    <property type="component" value="Chromosome 16"/>
</dbReference>
<dbReference type="SUPFAM" id="SSF53474">
    <property type="entry name" value="alpha/beta-Hydrolases"/>
    <property type="match status" value="2"/>
</dbReference>
<keyword evidence="5" id="KW-1185">Reference proteome</keyword>
<comment type="caution">
    <text evidence="4">The sequence shown here is derived from an EMBL/GenBank/DDBJ whole genome shotgun (WGS) entry which is preliminary data.</text>
</comment>
<dbReference type="Pfam" id="PF07859">
    <property type="entry name" value="Abhydrolase_3"/>
    <property type="match status" value="2"/>
</dbReference>
<sequence>MASITFELTFKNQPFLRVYDDGTMEQHNFDSYVPPSPDQDLKTGVSSKDITISDNPNISALLYLLNIHQNRTPKLPILVYFHGGGFYDSSAFGGFNHRYLNRLNPLPITYEDCWDALQWVASQGSNKDSAGNKEPLLVNYGDFDRLYIGEFQANWVHMRAGVESLCDGSSKPIGSEPKGEDFEKNPICKFWDFVYPSAPGRIDNPMVNPVGEGALILAGLACSRLLVCVARKDKLRDQGVWYYDLVKESGWKGEVELFEVEGDDHCFHFISSLRLILIVRMLRRIFEDGTVERIPFPYSSYVPPSPDQDPETGVYSKDITISDNPKFSARLFLPNLPQNQTQKLSILVYFHGGAFCMASTFSFLHQRYLNRLVSEAKVVAVSVEYRLAPENPLPIAYEDCWAALQWVASHSINKGSSDGNKETWLLNYGYFDRVYIGGDSAGGNIAHNLVMKAGVEGLCGGVKILGVFLSCPYFWGSKPIGSEPKGENFEKTLPYLVWDFVYPSAPGGIDNPMVNPAGEGAPSLTGLGCSKLLVCVAGKDHLRDRGVQYYDLVKESGWKGELELFEVEGEDHCFHVSLGIETKTDQTETTTENVKKMFKRLASFLV</sequence>
<evidence type="ECO:0000313" key="4">
    <source>
        <dbReference type="EMBL" id="RXH70528.1"/>
    </source>
</evidence>
<evidence type="ECO:0000259" key="3">
    <source>
        <dbReference type="Pfam" id="PF07859"/>
    </source>
</evidence>
<protein>
    <recommendedName>
        <fullName evidence="3">Alpha/beta hydrolase fold-3 domain-containing protein</fullName>
    </recommendedName>
</protein>
<keyword evidence="2" id="KW-0378">Hydrolase</keyword>
<organism evidence="4 5">
    <name type="scientific">Malus domestica</name>
    <name type="common">Apple</name>
    <name type="synonym">Pyrus malus</name>
    <dbReference type="NCBI Taxonomy" id="3750"/>
    <lineage>
        <taxon>Eukaryota</taxon>
        <taxon>Viridiplantae</taxon>
        <taxon>Streptophyta</taxon>
        <taxon>Embryophyta</taxon>
        <taxon>Tracheophyta</taxon>
        <taxon>Spermatophyta</taxon>
        <taxon>Magnoliopsida</taxon>
        <taxon>eudicotyledons</taxon>
        <taxon>Gunneridae</taxon>
        <taxon>Pentapetalae</taxon>
        <taxon>rosids</taxon>
        <taxon>fabids</taxon>
        <taxon>Rosales</taxon>
        <taxon>Rosaceae</taxon>
        <taxon>Amygdaloideae</taxon>
        <taxon>Maleae</taxon>
        <taxon>Malus</taxon>
    </lineage>
</organism>
<evidence type="ECO:0000313" key="5">
    <source>
        <dbReference type="Proteomes" id="UP000290289"/>
    </source>
</evidence>
<dbReference type="STRING" id="3750.A0A498HGE1"/>
<reference evidence="4 5" key="1">
    <citation type="submission" date="2018-10" db="EMBL/GenBank/DDBJ databases">
        <title>A high-quality apple genome assembly.</title>
        <authorList>
            <person name="Hu J."/>
        </authorList>
    </citation>
    <scope>NUCLEOTIDE SEQUENCE [LARGE SCALE GENOMIC DNA]</scope>
    <source>
        <strain evidence="5">cv. HFTH1</strain>
        <tissue evidence="4">Young leaf</tissue>
    </source>
</reference>
<dbReference type="EMBL" id="RDQH01000342">
    <property type="protein sequence ID" value="RXH70528.1"/>
    <property type="molecule type" value="Genomic_DNA"/>
</dbReference>
<gene>
    <name evidence="4" type="ORF">DVH24_013274</name>
</gene>
<dbReference type="InterPro" id="IPR050466">
    <property type="entry name" value="Carboxylest/Gibb_receptor"/>
</dbReference>
<feature type="domain" description="Alpha/beta hydrolase fold-3" evidence="3">
    <location>
        <begin position="347"/>
        <end position="575"/>
    </location>
</feature>
<evidence type="ECO:0000256" key="1">
    <source>
        <dbReference type="ARBA" id="ARBA00010515"/>
    </source>
</evidence>
<dbReference type="AlphaFoldDB" id="A0A498HGE1"/>
<dbReference type="InterPro" id="IPR013094">
    <property type="entry name" value="AB_hydrolase_3"/>
</dbReference>
<comment type="similarity">
    <text evidence="1">Belongs to the 'GDXG' lipolytic enzyme family.</text>
</comment>
<proteinExistence type="inferred from homology"/>
<dbReference type="InterPro" id="IPR029058">
    <property type="entry name" value="AB_hydrolase_fold"/>
</dbReference>
<dbReference type="PANTHER" id="PTHR23024:SF551">
    <property type="entry name" value="2-HYDROXYISOFLAVANONE DEHYDRATASE-LIKE"/>
    <property type="match status" value="1"/>
</dbReference>
<dbReference type="PROSITE" id="PS01173">
    <property type="entry name" value="LIPASE_GDXG_HIS"/>
    <property type="match status" value="1"/>
</dbReference>
<dbReference type="InterPro" id="IPR002168">
    <property type="entry name" value="Lipase_GDXG_HIS_AS"/>
</dbReference>
<evidence type="ECO:0000256" key="2">
    <source>
        <dbReference type="ARBA" id="ARBA00022801"/>
    </source>
</evidence>